<keyword evidence="8" id="KW-0378">Hydrolase</keyword>
<keyword evidence="11" id="KW-0408">Iron</keyword>
<protein>
    <recommendedName>
        <fullName evidence="5">Exonuclease V, mitochondrial</fullName>
    </recommendedName>
    <alternativeName>
        <fullName evidence="14">Defects in morphology protein 1</fullName>
    </alternativeName>
</protein>
<proteinExistence type="inferred from homology"/>
<dbReference type="GeneID" id="11531812"/>
<dbReference type="GO" id="GO:0051539">
    <property type="term" value="F:4 iron, 4 sulfur cluster binding"/>
    <property type="evidence" value="ECO:0007669"/>
    <property type="project" value="UniProtKB-KW"/>
</dbReference>
<keyword evidence="12" id="KW-0411">Iron-sulfur</keyword>
<dbReference type="GO" id="GO:0036297">
    <property type="term" value="P:interstrand cross-link repair"/>
    <property type="evidence" value="ECO:0007669"/>
    <property type="project" value="TreeGrafter"/>
</dbReference>
<comment type="cofactor">
    <cofactor evidence="1">
        <name>Mg(2+)</name>
        <dbReference type="ChEBI" id="CHEBI:18420"/>
    </cofactor>
</comment>
<keyword evidence="6" id="KW-0004">4Fe-4S</keyword>
<name>G8C028_TETPH</name>
<dbReference type="InterPro" id="IPR019190">
    <property type="entry name" value="EXOV"/>
</dbReference>
<dbReference type="GO" id="GO:0045145">
    <property type="term" value="F:single-stranded DNA 5'-3' DNA exonuclease activity"/>
    <property type="evidence" value="ECO:0007669"/>
    <property type="project" value="EnsemblFungi"/>
</dbReference>
<gene>
    <name evidence="15" type="primary">TPHA0L01510</name>
    <name evidence="15" type="ordered locus">TPHA_0L01510</name>
</gene>
<dbReference type="OrthoDB" id="354769at2759"/>
<dbReference type="KEGG" id="tpf:TPHA_0L01510"/>
<evidence type="ECO:0000256" key="11">
    <source>
        <dbReference type="ARBA" id="ARBA00023004"/>
    </source>
</evidence>
<keyword evidence="6" id="KW-0479">Metal-binding</keyword>
<evidence type="ECO:0000256" key="6">
    <source>
        <dbReference type="ARBA" id="ARBA00022485"/>
    </source>
</evidence>
<evidence type="ECO:0000256" key="4">
    <source>
        <dbReference type="ARBA" id="ARBA00011245"/>
    </source>
</evidence>
<comment type="similarity">
    <text evidence="3">Belongs to the EXO5 family.</text>
</comment>
<dbReference type="GO" id="GO:0003677">
    <property type="term" value="F:DNA binding"/>
    <property type="evidence" value="ECO:0007669"/>
    <property type="project" value="UniProtKB-KW"/>
</dbReference>
<keyword evidence="7" id="KW-0540">Nuclease</keyword>
<keyword evidence="10" id="KW-0460">Magnesium</keyword>
<comment type="cofactor">
    <cofactor evidence="2">
        <name>[4Fe-4S] cluster</name>
        <dbReference type="ChEBI" id="CHEBI:49883"/>
    </cofactor>
</comment>
<reference evidence="15 16" key="1">
    <citation type="journal article" date="2011" name="Proc. Natl. Acad. Sci. U.S.A.">
        <title>Evolutionary erosion of yeast sex chromosomes by mating-type switching accidents.</title>
        <authorList>
            <person name="Gordon J.L."/>
            <person name="Armisen D."/>
            <person name="Proux-Wera E."/>
            <person name="Oheigeartaigh S.S."/>
            <person name="Byrne K.P."/>
            <person name="Wolfe K.H."/>
        </authorList>
    </citation>
    <scope>NUCLEOTIDE SEQUENCE [LARGE SCALE GENOMIC DNA]</scope>
    <source>
        <strain evidence="16">ATCC 24235 / CBS 4417 / NBRC 1672 / NRRL Y-8282 / UCD 70-5</strain>
    </source>
</reference>
<dbReference type="PANTHER" id="PTHR14464:SF4">
    <property type="entry name" value="EXONUCLEASE V"/>
    <property type="match status" value="1"/>
</dbReference>
<comment type="subunit">
    <text evidence="4">Monomer.</text>
</comment>
<sequence length="559" mass="65453">MRISRSIVSECYNATRRYKSNQTRFAESIKDTSLLEVNKEKEFINGLPLIKDKIDKRKVNDVKITNSKSEYINGKLNIVRNIFGNDSTNENFINYKFPKGVESPFNAVVAKKKSVISNKITGTDRLSVTKLLTKRWCELRETYDIYSKIPMFETTAIKGGKVAHKKLETRSHPTPKEWTRFVEDFEMNIPTDKYHNYIEDLFNCSMRFVSLFKLGDAREILCHAYLDNTTGKFLKNVPNSDNDILVSGIIDHLTLTEKIPTILENPVKRPPFALFSVDYNDCFTSFQSLLSWLEMNKSYLESNYEIVVSDVKTRSYRSKPSQSSVILAAKYQAMYYHTFLHLLSLDPSVTYQNIIINAQRRGYDVDQPIDPAKLISLIESNNIIFEDMRHLRDGENINFEPFDSDARNYYSDKNSIYDLNKYSDIITDRRVLEKYGELFTNWKIPVSLRYMAARLAQMYHFTGPLLSDQLLIEYYCYDDNFHNIFFKYDEETITKEAFDSTLYWFGKREIEPIKPTVSNLLTYCKYCDYNKICAWKKNGEEHNRNLGRDLINMTKAQQM</sequence>
<evidence type="ECO:0000256" key="10">
    <source>
        <dbReference type="ARBA" id="ARBA00022842"/>
    </source>
</evidence>
<dbReference type="Proteomes" id="UP000005666">
    <property type="component" value="Chromosome 12"/>
</dbReference>
<dbReference type="RefSeq" id="XP_003687940.1">
    <property type="nucleotide sequence ID" value="XM_003687892.1"/>
</dbReference>
<evidence type="ECO:0000256" key="5">
    <source>
        <dbReference type="ARBA" id="ARBA00013561"/>
    </source>
</evidence>
<dbReference type="GO" id="GO:0005739">
    <property type="term" value="C:mitochondrion"/>
    <property type="evidence" value="ECO:0007669"/>
    <property type="project" value="TreeGrafter"/>
</dbReference>
<evidence type="ECO:0000256" key="8">
    <source>
        <dbReference type="ARBA" id="ARBA00022801"/>
    </source>
</evidence>
<organism evidence="15 16">
    <name type="scientific">Tetrapisispora phaffii (strain ATCC 24235 / CBS 4417 / NBRC 1672 / NRRL Y-8282 / UCD 70-5)</name>
    <name type="common">Yeast</name>
    <name type="synonym">Fabospora phaffii</name>
    <dbReference type="NCBI Taxonomy" id="1071381"/>
    <lineage>
        <taxon>Eukaryota</taxon>
        <taxon>Fungi</taxon>
        <taxon>Dikarya</taxon>
        <taxon>Ascomycota</taxon>
        <taxon>Saccharomycotina</taxon>
        <taxon>Saccharomycetes</taxon>
        <taxon>Saccharomycetales</taxon>
        <taxon>Saccharomycetaceae</taxon>
        <taxon>Tetrapisispora</taxon>
    </lineage>
</organism>
<dbReference type="Pfam" id="PF09810">
    <property type="entry name" value="Exo5"/>
    <property type="match status" value="1"/>
</dbReference>
<keyword evidence="16" id="KW-1185">Reference proteome</keyword>
<evidence type="ECO:0000256" key="9">
    <source>
        <dbReference type="ARBA" id="ARBA00022839"/>
    </source>
</evidence>
<keyword evidence="13" id="KW-0238">DNA-binding</keyword>
<dbReference type="PANTHER" id="PTHR14464">
    <property type="entry name" value="EXONUCLEASE V"/>
    <property type="match status" value="1"/>
</dbReference>
<evidence type="ECO:0000256" key="1">
    <source>
        <dbReference type="ARBA" id="ARBA00001946"/>
    </source>
</evidence>
<keyword evidence="9" id="KW-0269">Exonuclease</keyword>
<evidence type="ECO:0000256" key="2">
    <source>
        <dbReference type="ARBA" id="ARBA00001966"/>
    </source>
</evidence>
<dbReference type="OMA" id="LQVMYYR"/>
<evidence type="ECO:0000313" key="15">
    <source>
        <dbReference type="EMBL" id="CCE65506.1"/>
    </source>
</evidence>
<evidence type="ECO:0000256" key="3">
    <source>
        <dbReference type="ARBA" id="ARBA00009797"/>
    </source>
</evidence>
<evidence type="ECO:0000256" key="12">
    <source>
        <dbReference type="ARBA" id="ARBA00023014"/>
    </source>
</evidence>
<evidence type="ECO:0000256" key="7">
    <source>
        <dbReference type="ARBA" id="ARBA00022722"/>
    </source>
</evidence>
<dbReference type="HOGENOM" id="CLU_019985_0_0_1"/>
<dbReference type="EMBL" id="HE612867">
    <property type="protein sequence ID" value="CCE65506.1"/>
    <property type="molecule type" value="Genomic_DNA"/>
</dbReference>
<dbReference type="AlphaFoldDB" id="G8C028"/>
<evidence type="ECO:0000256" key="13">
    <source>
        <dbReference type="ARBA" id="ARBA00023125"/>
    </source>
</evidence>
<dbReference type="eggNOG" id="ENOG502QR0P">
    <property type="taxonomic scope" value="Eukaryota"/>
</dbReference>
<evidence type="ECO:0000256" key="14">
    <source>
        <dbReference type="ARBA" id="ARBA00030412"/>
    </source>
</evidence>
<dbReference type="GO" id="GO:0005634">
    <property type="term" value="C:nucleus"/>
    <property type="evidence" value="ECO:0007669"/>
    <property type="project" value="TreeGrafter"/>
</dbReference>
<evidence type="ECO:0000313" key="16">
    <source>
        <dbReference type="Proteomes" id="UP000005666"/>
    </source>
</evidence>
<accession>G8C028</accession>